<comment type="caution">
    <text evidence="1">The sequence shown here is derived from an EMBL/GenBank/DDBJ whole genome shotgun (WGS) entry which is preliminary data.</text>
</comment>
<organism evidence="1 2">
    <name type="scientific">Curtobacterium salicis</name>
    <dbReference type="NCBI Taxonomy" id="1779862"/>
    <lineage>
        <taxon>Bacteria</taxon>
        <taxon>Bacillati</taxon>
        <taxon>Actinomycetota</taxon>
        <taxon>Actinomycetes</taxon>
        <taxon>Micrococcales</taxon>
        <taxon>Microbacteriaceae</taxon>
        <taxon>Curtobacterium</taxon>
    </lineage>
</organism>
<keyword evidence="2" id="KW-1185">Reference proteome</keyword>
<dbReference type="Proteomes" id="UP001318300">
    <property type="component" value="Unassembled WGS sequence"/>
</dbReference>
<evidence type="ECO:0000313" key="2">
    <source>
        <dbReference type="Proteomes" id="UP001318300"/>
    </source>
</evidence>
<protein>
    <submittedName>
        <fullName evidence="1">Uncharacterized protein</fullName>
    </submittedName>
</protein>
<name>A0ABX0T5R1_9MICO</name>
<dbReference type="RefSeq" id="WP_166779440.1">
    <property type="nucleotide sequence ID" value="NZ_JAAOYO010000002.1"/>
</dbReference>
<sequence>MKYSEETHEPSEWPEAMTMVIDDHDLELLELLFVRAAWSLQIPGEAPSAAGNVPVGSSSAPGADRDKLASRWASEWAAAVQEAPVERNVERWHDKYGWSGIDHDAFEAWVFDQRSESRALPALEDSPETAVTSELVGAWERGLRKVTVLPIDGGWTATRGAEELLLGADVRANRDEYSTALGRFGQ</sequence>
<gene>
    <name evidence="1" type="ORF">E9228_000904</name>
</gene>
<reference evidence="1 2" key="1">
    <citation type="submission" date="2020-03" db="EMBL/GenBank/DDBJ databases">
        <title>Above-ground endophytic microbial communities from plants in different locations in the United States.</title>
        <authorList>
            <person name="Frank C."/>
        </authorList>
    </citation>
    <scope>NUCLEOTIDE SEQUENCE [LARGE SCALE GENOMIC DNA]</scope>
    <source>
        <strain evidence="1 2">WW7</strain>
    </source>
</reference>
<accession>A0ABX0T5R1</accession>
<proteinExistence type="predicted"/>
<evidence type="ECO:0000313" key="1">
    <source>
        <dbReference type="EMBL" id="NII40268.1"/>
    </source>
</evidence>
<dbReference type="EMBL" id="JAAOYO010000002">
    <property type="protein sequence ID" value="NII40268.1"/>
    <property type="molecule type" value="Genomic_DNA"/>
</dbReference>